<protein>
    <recommendedName>
        <fullName evidence="4">DUF4244 domain-containing protein</fullName>
    </recommendedName>
</protein>
<gene>
    <name evidence="2" type="ORF">SAV31267_046140</name>
</gene>
<feature type="transmembrane region" description="Helical" evidence="1">
    <location>
        <begin position="38"/>
        <end position="56"/>
    </location>
</feature>
<keyword evidence="1" id="KW-1133">Transmembrane helix</keyword>
<evidence type="ECO:0000313" key="2">
    <source>
        <dbReference type="EMBL" id="GDY75129.1"/>
    </source>
</evidence>
<keyword evidence="1" id="KW-0812">Transmembrane</keyword>
<dbReference type="RefSeq" id="WP_010986034.1">
    <property type="nucleotide sequence ID" value="NZ_BAABTN010000002.1"/>
</dbReference>
<dbReference type="Proteomes" id="UP000299211">
    <property type="component" value="Unassembled WGS sequence"/>
</dbReference>
<dbReference type="InterPro" id="IPR025338">
    <property type="entry name" value="DUF4244"/>
</dbReference>
<dbReference type="Pfam" id="PF14029">
    <property type="entry name" value="DUF4244"/>
    <property type="match status" value="1"/>
</dbReference>
<dbReference type="EMBL" id="BJHY01000001">
    <property type="protein sequence ID" value="GDY75129.1"/>
    <property type="molecule type" value="Genomic_DNA"/>
</dbReference>
<evidence type="ECO:0008006" key="4">
    <source>
        <dbReference type="Google" id="ProtNLM"/>
    </source>
</evidence>
<dbReference type="OMA" id="TINWIRS"/>
<evidence type="ECO:0000313" key="3">
    <source>
        <dbReference type="Proteomes" id="UP000299211"/>
    </source>
</evidence>
<name>A0A4D4MUU6_STRAX</name>
<accession>A0A4D4MUU6</accession>
<comment type="caution">
    <text evidence="2">The sequence shown here is derived from an EMBL/GenBank/DDBJ whole genome shotgun (WGS) entry which is preliminary data.</text>
</comment>
<proteinExistence type="predicted"/>
<sequence>MGRTVRVRVGVLVRRVRAAVHGVRGRAREDAGMVTSEYAMGIIAAVAFAAVLYKVLTSGQVSAELQDIVGRALDVRM</sequence>
<dbReference type="AlphaFoldDB" id="A0A4D4MUU6"/>
<dbReference type="GeneID" id="41544859"/>
<organism evidence="2 3">
    <name type="scientific">Streptomyces avermitilis</name>
    <dbReference type="NCBI Taxonomy" id="33903"/>
    <lineage>
        <taxon>Bacteria</taxon>
        <taxon>Bacillati</taxon>
        <taxon>Actinomycetota</taxon>
        <taxon>Actinomycetes</taxon>
        <taxon>Kitasatosporales</taxon>
        <taxon>Streptomycetaceae</taxon>
        <taxon>Streptomyces</taxon>
    </lineage>
</organism>
<reference evidence="2 3" key="1">
    <citation type="submission" date="2019-04" db="EMBL/GenBank/DDBJ databases">
        <title>Draft genome sequences of Streptomyces avermitilis ATCC 31267.</title>
        <authorList>
            <person name="Komaki H."/>
            <person name="Tamura T."/>
            <person name="Hosoyama A."/>
        </authorList>
    </citation>
    <scope>NUCLEOTIDE SEQUENCE [LARGE SCALE GENOMIC DNA]</scope>
    <source>
        <strain evidence="2 3">ATCC 31267</strain>
    </source>
</reference>
<evidence type="ECO:0000256" key="1">
    <source>
        <dbReference type="SAM" id="Phobius"/>
    </source>
</evidence>
<keyword evidence="1" id="KW-0472">Membrane</keyword>